<gene>
    <name evidence="1" type="ORF">N7463_001420</name>
</gene>
<reference evidence="1" key="1">
    <citation type="submission" date="2022-12" db="EMBL/GenBank/DDBJ databases">
        <authorList>
            <person name="Petersen C."/>
        </authorList>
    </citation>
    <scope>NUCLEOTIDE SEQUENCE</scope>
    <source>
        <strain evidence="1">IBT 29495</strain>
    </source>
</reference>
<dbReference type="Gene3D" id="3.40.50.1110">
    <property type="entry name" value="SGNH hydrolase"/>
    <property type="match status" value="1"/>
</dbReference>
<sequence>MPLGGSVTYGSKSNDGNGYRKILREILLSDGHIVGMVGSRKASSMENNDNGGWRGFRIDQVAKYSDDYFAIGDPSWDQEVSVPRMSDMLEYLWSSSRSTVVLSTLLPNLDGNIEPRVLCINE</sequence>
<name>A0A9W9Y635_9EURO</name>
<accession>A0A9W9Y635</accession>
<evidence type="ECO:0000313" key="1">
    <source>
        <dbReference type="EMBL" id="KAJ5520967.1"/>
    </source>
</evidence>
<proteinExistence type="predicted"/>
<protein>
    <submittedName>
        <fullName evidence="1">Esterase SGNH hydrolase-type subgroup</fullName>
    </submittedName>
</protein>
<dbReference type="AlphaFoldDB" id="A0A9W9Y635"/>
<evidence type="ECO:0000313" key="2">
    <source>
        <dbReference type="Proteomes" id="UP001149954"/>
    </source>
</evidence>
<dbReference type="OrthoDB" id="6123at2759"/>
<keyword evidence="2" id="KW-1185">Reference proteome</keyword>
<reference evidence="1" key="2">
    <citation type="journal article" date="2023" name="IMA Fungus">
        <title>Comparative genomic study of the Penicillium genus elucidates a diverse pangenome and 15 lateral gene transfer events.</title>
        <authorList>
            <person name="Petersen C."/>
            <person name="Sorensen T."/>
            <person name="Nielsen M.R."/>
            <person name="Sondergaard T.E."/>
            <person name="Sorensen J.L."/>
            <person name="Fitzpatrick D.A."/>
            <person name="Frisvad J.C."/>
            <person name="Nielsen K.L."/>
        </authorList>
    </citation>
    <scope>NUCLEOTIDE SEQUENCE</scope>
    <source>
        <strain evidence="1">IBT 29495</strain>
    </source>
</reference>
<comment type="caution">
    <text evidence="1">The sequence shown here is derived from an EMBL/GenBank/DDBJ whole genome shotgun (WGS) entry which is preliminary data.</text>
</comment>
<dbReference type="InterPro" id="IPR036514">
    <property type="entry name" value="SGNH_hydro_sf"/>
</dbReference>
<dbReference type="Proteomes" id="UP001149954">
    <property type="component" value="Unassembled WGS sequence"/>
</dbReference>
<organism evidence="1 2">
    <name type="scientific">Penicillium fimorum</name>
    <dbReference type="NCBI Taxonomy" id="1882269"/>
    <lineage>
        <taxon>Eukaryota</taxon>
        <taxon>Fungi</taxon>
        <taxon>Dikarya</taxon>
        <taxon>Ascomycota</taxon>
        <taxon>Pezizomycotina</taxon>
        <taxon>Eurotiomycetes</taxon>
        <taxon>Eurotiomycetidae</taxon>
        <taxon>Eurotiales</taxon>
        <taxon>Aspergillaceae</taxon>
        <taxon>Penicillium</taxon>
    </lineage>
</organism>
<dbReference type="GO" id="GO:0016787">
    <property type="term" value="F:hydrolase activity"/>
    <property type="evidence" value="ECO:0007669"/>
    <property type="project" value="UniProtKB-KW"/>
</dbReference>
<keyword evidence="1" id="KW-0378">Hydrolase</keyword>
<dbReference type="EMBL" id="JAPWDS010000001">
    <property type="protein sequence ID" value="KAJ5520967.1"/>
    <property type="molecule type" value="Genomic_DNA"/>
</dbReference>